<dbReference type="AlphaFoldDB" id="A0A951PQR2"/>
<protein>
    <submittedName>
        <fullName evidence="2">CHAT domain-containing protein</fullName>
    </submittedName>
</protein>
<dbReference type="InterPro" id="IPR011990">
    <property type="entry name" value="TPR-like_helical_dom_sf"/>
</dbReference>
<dbReference type="Proteomes" id="UP000753908">
    <property type="component" value="Unassembled WGS sequence"/>
</dbReference>
<evidence type="ECO:0000313" key="3">
    <source>
        <dbReference type="Proteomes" id="UP000753908"/>
    </source>
</evidence>
<dbReference type="PANTHER" id="PTHR10098:SF112">
    <property type="entry name" value="SLR0380 PROTEIN"/>
    <property type="match status" value="1"/>
</dbReference>
<dbReference type="Pfam" id="PF13424">
    <property type="entry name" value="TPR_12"/>
    <property type="match status" value="2"/>
</dbReference>
<proteinExistence type="predicted"/>
<gene>
    <name evidence="2" type="ORF">KME25_24755</name>
</gene>
<name>A0A951PQR2_9CYAN</name>
<reference evidence="2" key="2">
    <citation type="journal article" date="2022" name="Microbiol. Resour. Announc.">
        <title>Metagenome Sequencing to Explore Phylogenomics of Terrestrial Cyanobacteria.</title>
        <authorList>
            <person name="Ward R.D."/>
            <person name="Stajich J.E."/>
            <person name="Johansen J.R."/>
            <person name="Huntemann M."/>
            <person name="Clum A."/>
            <person name="Foster B."/>
            <person name="Foster B."/>
            <person name="Roux S."/>
            <person name="Palaniappan K."/>
            <person name="Varghese N."/>
            <person name="Mukherjee S."/>
            <person name="Reddy T.B.K."/>
            <person name="Daum C."/>
            <person name="Copeland A."/>
            <person name="Chen I.A."/>
            <person name="Ivanova N.N."/>
            <person name="Kyrpides N.C."/>
            <person name="Shapiro N."/>
            <person name="Eloe-Fadrosh E.A."/>
            <person name="Pietrasiak N."/>
        </authorList>
    </citation>
    <scope>NUCLEOTIDE SEQUENCE</scope>
    <source>
        <strain evidence="2">CPER-KK1</strain>
    </source>
</reference>
<dbReference type="SUPFAM" id="SSF48452">
    <property type="entry name" value="TPR-like"/>
    <property type="match status" value="2"/>
</dbReference>
<dbReference type="InterPro" id="IPR019734">
    <property type="entry name" value="TPR_rpt"/>
</dbReference>
<organism evidence="2 3">
    <name type="scientific">Symplocastrum torsivum CPER-KK1</name>
    <dbReference type="NCBI Taxonomy" id="450513"/>
    <lineage>
        <taxon>Bacteria</taxon>
        <taxon>Bacillati</taxon>
        <taxon>Cyanobacteriota</taxon>
        <taxon>Cyanophyceae</taxon>
        <taxon>Oscillatoriophycideae</taxon>
        <taxon>Oscillatoriales</taxon>
        <taxon>Microcoleaceae</taxon>
        <taxon>Symplocastrum</taxon>
    </lineage>
</organism>
<evidence type="ECO:0000313" key="2">
    <source>
        <dbReference type="EMBL" id="MBW4547624.1"/>
    </source>
</evidence>
<dbReference type="InterPro" id="IPR024983">
    <property type="entry name" value="CHAT_dom"/>
</dbReference>
<comment type="caution">
    <text evidence="2">The sequence shown here is derived from an EMBL/GenBank/DDBJ whole genome shotgun (WGS) entry which is preliminary data.</text>
</comment>
<dbReference type="Gene3D" id="1.25.40.10">
    <property type="entry name" value="Tetratricopeptide repeat domain"/>
    <property type="match status" value="3"/>
</dbReference>
<dbReference type="Pfam" id="PF12770">
    <property type="entry name" value="CHAT"/>
    <property type="match status" value="1"/>
</dbReference>
<accession>A0A951PQR2</accession>
<sequence length="841" mass="92595">MTTAPVLGAFPPSLSVNSSNPQALLQQGRTLYESGQLSAAAAILQQAVQGYRAQGDTLSTAMSLSNLALVYEQLGTWAEANQALTQSLEILQTRRDSDHQRLSVLAQTLEIQGGVQLAQGQAEAALATWEQAATIYKQVGNEIDATQTQIRQAQALQILGFHQRAIALLQPLSQSLENQSDSPTKAMGLRSLGEVLQIVGNLEQAYSVTQKSLEVAQRLQLPQAIASAQLSLGNIARAQQKNEETLNFYQQVAKGSGSPTIKLQAQLNQLSFLLETNQVSQAQALVSPIQQQINALPPSRTTVYAQINFARSLTRLNQLNNPSTLSWTDITQGLITARGQAEALGDQRAQAYAMGHLAEIYERTKQWNEAQTLTEQALFLSQKINANDMTYRWHWQIGRILEAQGKIEKAIAAYSSAVDILQSLRSDLVTVNPEVQFSFKESVEPIHRELVSLLLKDNDGKSSPEKLEKARQVMESLQIAELNNFLREACLDVQAVKLDEVAGVEKVAVIYPIILPDRLEVIINLPGQQLSHKSTKITSEEVEALVERLQGALYNRISLEFRPLSQQVYDLLIRPIEQDLGQSKVDTLVFVLDGALRNIPMGALNDGQQYLLEKYAIALTPGLQLVSPSPLQQKDLSVLAVGITEARQWRSQQFSPLPNVEPELKTIQAELPTRILLDEDFTIERFKAAVKSSAAPIVHLATHGQFSSRQEETFILTGEDNVAIDVGELSSLLQSSELGRSEPIELLVLSACQTASGDKRAALGLAGVAVRAGARSTVASLWSVNDEATSMLMGRFYKELARQDVTKAEALRQAQLSILQDPRFRRHPYFWAPFILVGNWL</sequence>
<reference evidence="2" key="1">
    <citation type="submission" date="2021-05" db="EMBL/GenBank/DDBJ databases">
        <authorList>
            <person name="Pietrasiak N."/>
            <person name="Ward R."/>
            <person name="Stajich J.E."/>
            <person name="Kurbessoian T."/>
        </authorList>
    </citation>
    <scope>NUCLEOTIDE SEQUENCE</scope>
    <source>
        <strain evidence="2">CPER-KK1</strain>
    </source>
</reference>
<feature type="domain" description="CHAT" evidence="1">
    <location>
        <begin position="563"/>
        <end position="839"/>
    </location>
</feature>
<dbReference type="EMBL" id="JAHHIF010000045">
    <property type="protein sequence ID" value="MBW4547624.1"/>
    <property type="molecule type" value="Genomic_DNA"/>
</dbReference>
<dbReference type="PANTHER" id="PTHR10098">
    <property type="entry name" value="RAPSYN-RELATED"/>
    <property type="match status" value="1"/>
</dbReference>
<dbReference type="SMART" id="SM00028">
    <property type="entry name" value="TPR"/>
    <property type="match status" value="7"/>
</dbReference>
<evidence type="ECO:0000259" key="1">
    <source>
        <dbReference type="Pfam" id="PF12770"/>
    </source>
</evidence>